<feature type="non-terminal residue" evidence="3">
    <location>
        <position position="1"/>
    </location>
</feature>
<feature type="binding site" evidence="2">
    <location>
        <position position="474"/>
    </location>
    <ligand>
        <name>Mg(2+)</name>
        <dbReference type="ChEBI" id="CHEBI:18420"/>
        <label>1</label>
        <note>catalytic</note>
    </ligand>
</feature>
<name>A0A504Y9M5_FASGI</name>
<evidence type="ECO:0000313" key="3">
    <source>
        <dbReference type="EMBL" id="TPP57291.1"/>
    </source>
</evidence>
<dbReference type="Pfam" id="PF00459">
    <property type="entry name" value="Inositol_P"/>
    <property type="match status" value="1"/>
</dbReference>
<feature type="binding site" evidence="2">
    <location>
        <position position="247"/>
    </location>
    <ligand>
        <name>Mg(2+)</name>
        <dbReference type="ChEBI" id="CHEBI:18420"/>
        <label>1</label>
        <note>catalytic</note>
    </ligand>
</feature>
<evidence type="ECO:0000256" key="1">
    <source>
        <dbReference type="ARBA" id="ARBA00009759"/>
    </source>
</evidence>
<keyword evidence="2" id="KW-0479">Metal-binding</keyword>
<keyword evidence="4" id="KW-1185">Reference proteome</keyword>
<dbReference type="GO" id="GO:0004441">
    <property type="term" value="F:inositol-1,4-bisphosphate 1-phosphatase activity"/>
    <property type="evidence" value="ECO:0007669"/>
    <property type="project" value="TreeGrafter"/>
</dbReference>
<dbReference type="Gene3D" id="4.10.460.10">
    <property type="entry name" value="Inositol Polyphosphate 1-phosphatase, domain 1"/>
    <property type="match status" value="1"/>
</dbReference>
<dbReference type="Proteomes" id="UP000316759">
    <property type="component" value="Unassembled WGS sequence"/>
</dbReference>
<gene>
    <name evidence="3" type="ORF">FGIG_11010</name>
</gene>
<evidence type="ECO:0008006" key="5">
    <source>
        <dbReference type="Google" id="ProtNLM"/>
    </source>
</evidence>
<dbReference type="InterPro" id="IPR000760">
    <property type="entry name" value="Inositol_monophosphatase-like"/>
</dbReference>
<protein>
    <recommendedName>
        <fullName evidence="5">Inositol polyphosphate 1-phosphatase</fullName>
    </recommendedName>
</protein>
<dbReference type="STRING" id="46835.A0A504Y9M5"/>
<keyword evidence="2" id="KW-0460">Magnesium</keyword>
<comment type="similarity">
    <text evidence="1">Belongs to the inositol monophosphatase superfamily.</text>
</comment>
<proteinExistence type="inferred from homology"/>
<sequence length="574" mass="64757">FLSSLISKCHYRRNLVTYGKTRQHVNHFQLSRLSLLRCNLYTLSVVTKPPVKSGFQYRHTSFSPRRMSVLDADPPNLFGFLETLLLCSEKAATIARMMKLEYKAFQSLVQQKCNTEANSRFDVDVKTLADVLIQEVIRFDLEKVYPGFGSSVYGEEDNQFYSENKNETLVIRMTDSEEEVASLLCRIFGQSNPLALTLSEIATRPLDCFRNADSLDQFRKDVHRNEVEHLKSTSVQLSDYALWIDPLGHNFQILIPQLFAIPDSTAEYVRCPFLVKTHDNSMCVQSDDLPLLRRKYSYHRLEIPGQLVNVTVLLGVFGRAKGDLLLGIVNQPFYISPSECPRSNRSSHLYSGRLFWGINASEPVASPTCLPFSEESPTTKSSELHLQLPNRLLDCAQTVCGTGPMPIGLRVACSSVEFNELRSAFKTWPRTTPRDTLNEVILFSSPGAGFKLLCVIMGEVDAYLVWKPNTFWWDTCAPHAILNAVNGGVVSLRSAIQLTRHLIRSSSENTDAEDIKSTLISRLGELQVRYSGKSDGHIKGNNSLYCNTEGFMAYRSKNMAVDILIYLAKNMPEE</sequence>
<reference evidence="3 4" key="1">
    <citation type="submission" date="2019-04" db="EMBL/GenBank/DDBJ databases">
        <title>Annotation for the trematode Fasciola gigantica.</title>
        <authorList>
            <person name="Choi Y.-J."/>
        </authorList>
    </citation>
    <scope>NUCLEOTIDE SEQUENCE [LARGE SCALE GENOMIC DNA]</scope>
    <source>
        <strain evidence="3">Uganda_cow_1</strain>
    </source>
</reference>
<evidence type="ECO:0000313" key="4">
    <source>
        <dbReference type="Proteomes" id="UP000316759"/>
    </source>
</evidence>
<comment type="cofactor">
    <cofactor evidence="2">
        <name>Mg(2+)</name>
        <dbReference type="ChEBI" id="CHEBI:18420"/>
    </cofactor>
</comment>
<dbReference type="EMBL" id="SUNJ01013416">
    <property type="protein sequence ID" value="TPP57291.1"/>
    <property type="molecule type" value="Genomic_DNA"/>
</dbReference>
<dbReference type="Gene3D" id="3.30.540.10">
    <property type="entry name" value="Fructose-1,6-Bisphosphatase, subunit A, domain 1"/>
    <property type="match status" value="1"/>
</dbReference>
<feature type="binding site" evidence="2">
    <location>
        <position position="245"/>
    </location>
    <ligand>
        <name>Mg(2+)</name>
        <dbReference type="ChEBI" id="CHEBI:18420"/>
        <label>1</label>
        <note>catalytic</note>
    </ligand>
</feature>
<dbReference type="InterPro" id="IPR050725">
    <property type="entry name" value="CysQ/Inositol_MonoPase"/>
</dbReference>
<dbReference type="Gene3D" id="3.40.190.80">
    <property type="match status" value="1"/>
</dbReference>
<accession>A0A504Y9M5</accession>
<dbReference type="InterPro" id="IPR044897">
    <property type="entry name" value="INPP1_dom_1"/>
</dbReference>
<feature type="binding site" evidence="2">
    <location>
        <position position="263"/>
    </location>
    <ligand>
        <name>Mg(2+)</name>
        <dbReference type="ChEBI" id="CHEBI:18420"/>
        <label>1</label>
        <note>catalytic</note>
    </ligand>
</feature>
<feature type="binding site" evidence="2">
    <location>
        <position position="155"/>
    </location>
    <ligand>
        <name>Mg(2+)</name>
        <dbReference type="ChEBI" id="CHEBI:18420"/>
        <label>1</label>
        <note>catalytic</note>
    </ligand>
</feature>
<dbReference type="PANTHER" id="PTHR43028">
    <property type="entry name" value="3'(2'),5'-BISPHOSPHATE NUCLEOTIDASE 1"/>
    <property type="match status" value="1"/>
</dbReference>
<dbReference type="AlphaFoldDB" id="A0A504Y9M5"/>
<dbReference type="PANTHER" id="PTHR43028:SF3">
    <property type="entry name" value="INOSITOL POLYPHOSPHATE 1-PHOSPHATASE"/>
    <property type="match status" value="1"/>
</dbReference>
<dbReference type="SUPFAM" id="SSF56655">
    <property type="entry name" value="Carbohydrate phosphatase"/>
    <property type="match status" value="2"/>
</dbReference>
<comment type="caution">
    <text evidence="3">The sequence shown here is derived from an EMBL/GenBank/DDBJ whole genome shotgun (WGS) entry which is preliminary data.</text>
</comment>
<evidence type="ECO:0000256" key="2">
    <source>
        <dbReference type="PIRSR" id="PIRSR600760-2"/>
    </source>
</evidence>
<dbReference type="GO" id="GO:0046872">
    <property type="term" value="F:metal ion binding"/>
    <property type="evidence" value="ECO:0007669"/>
    <property type="project" value="UniProtKB-KW"/>
</dbReference>
<organism evidence="3 4">
    <name type="scientific">Fasciola gigantica</name>
    <name type="common">Giant liver fluke</name>
    <dbReference type="NCBI Taxonomy" id="46835"/>
    <lineage>
        <taxon>Eukaryota</taxon>
        <taxon>Metazoa</taxon>
        <taxon>Spiralia</taxon>
        <taxon>Lophotrochozoa</taxon>
        <taxon>Platyhelminthes</taxon>
        <taxon>Trematoda</taxon>
        <taxon>Digenea</taxon>
        <taxon>Plagiorchiida</taxon>
        <taxon>Echinostomata</taxon>
        <taxon>Echinostomatoidea</taxon>
        <taxon>Fasciolidae</taxon>
        <taxon>Fasciola</taxon>
    </lineage>
</organism>
<dbReference type="OrthoDB" id="9977309at2759"/>